<name>A0AA88XZ35_PINIB</name>
<feature type="compositionally biased region" description="Basic and acidic residues" evidence="1">
    <location>
        <begin position="335"/>
        <end position="356"/>
    </location>
</feature>
<evidence type="ECO:0000313" key="3">
    <source>
        <dbReference type="EMBL" id="KAK3094598.1"/>
    </source>
</evidence>
<dbReference type="AlphaFoldDB" id="A0AA88XZ35"/>
<dbReference type="GO" id="GO:0016192">
    <property type="term" value="P:vesicle-mediated transport"/>
    <property type="evidence" value="ECO:0007669"/>
    <property type="project" value="InterPro"/>
</dbReference>
<comment type="caution">
    <text evidence="3">The sequence shown here is derived from an EMBL/GenBank/DDBJ whole genome shotgun (WGS) entry which is preliminary data.</text>
</comment>
<reference evidence="3" key="1">
    <citation type="submission" date="2019-08" db="EMBL/GenBank/DDBJ databases">
        <title>The improved chromosome-level genome for the pearl oyster Pinctada fucata martensii using PacBio sequencing and Hi-C.</title>
        <authorList>
            <person name="Zheng Z."/>
        </authorList>
    </citation>
    <scope>NUCLEOTIDE SEQUENCE</scope>
    <source>
        <strain evidence="3">ZZ-2019</strain>
        <tissue evidence="3">Adductor muscle</tissue>
    </source>
</reference>
<evidence type="ECO:0000259" key="2">
    <source>
        <dbReference type="Pfam" id="PF19036"/>
    </source>
</evidence>
<evidence type="ECO:0000313" key="4">
    <source>
        <dbReference type="Proteomes" id="UP001186944"/>
    </source>
</evidence>
<dbReference type="PANTHER" id="PTHR12761:SF1">
    <property type="entry name" value="BLOC-3 COMPLEX MEMBER HPS1"/>
    <property type="match status" value="1"/>
</dbReference>
<feature type="compositionally biased region" description="Polar residues" evidence="1">
    <location>
        <begin position="321"/>
        <end position="334"/>
    </location>
</feature>
<dbReference type="InterPro" id="IPR043972">
    <property type="entry name" value="FUZ/MON1/HPS1_longin_1"/>
</dbReference>
<dbReference type="PANTHER" id="PTHR12761">
    <property type="entry name" value="HERMANSKY-PUDLAK SYNDROME PROTEIN 1"/>
    <property type="match status" value="1"/>
</dbReference>
<organism evidence="3 4">
    <name type="scientific">Pinctada imbricata</name>
    <name type="common">Atlantic pearl-oyster</name>
    <name type="synonym">Pinctada martensii</name>
    <dbReference type="NCBI Taxonomy" id="66713"/>
    <lineage>
        <taxon>Eukaryota</taxon>
        <taxon>Metazoa</taxon>
        <taxon>Spiralia</taxon>
        <taxon>Lophotrochozoa</taxon>
        <taxon>Mollusca</taxon>
        <taxon>Bivalvia</taxon>
        <taxon>Autobranchia</taxon>
        <taxon>Pteriomorphia</taxon>
        <taxon>Pterioida</taxon>
        <taxon>Pterioidea</taxon>
        <taxon>Pteriidae</taxon>
        <taxon>Pinctada</taxon>
    </lineage>
</organism>
<dbReference type="Pfam" id="PF19036">
    <property type="entry name" value="Fuz_longin_1"/>
    <property type="match status" value="1"/>
</dbReference>
<proteinExistence type="predicted"/>
<accession>A0AA88XZ35</accession>
<feature type="region of interest" description="Disordered" evidence="1">
    <location>
        <begin position="248"/>
        <end position="273"/>
    </location>
</feature>
<dbReference type="Proteomes" id="UP001186944">
    <property type="component" value="Unassembled WGS sequence"/>
</dbReference>
<gene>
    <name evidence="3" type="ORF">FSP39_003816</name>
</gene>
<keyword evidence="4" id="KW-1185">Reference proteome</keyword>
<sequence>MKGFLVVDRINDVHFIDADDEFTTHINIQAIENGLLQPSTPHNQDLDPNVIMQLFSPLFMSQWFLIEQRKNPCSSITCQNGFIFAFKQYEDFLIVAVNGDGSESEQFLHKKISIFIRMSEFSFGPVPDEIGKCKFCHRGERWRFLRKVLSAWSTLHAEEHSFLVEAVERLHVNQLLNEKCMELLEYGMVRFQTAGEKNTQHAMLIANNKLLSLFSNRSAPPIQESDVLCIILLVKLFFPSGEKLDDYLSSPTRKSEERKSTPASVTLTPPVDRYESAIEGEESEMEEQYLSAADEIPSTKKSSANPYPAVSEHSTEEAGFQTPNQTSPLSFSGEESSRQRDFIGRRRSRTLEDVHVGKSRTGRITPGVGRARSRSLNDQSISIEDLEAESTETRPIYKRTTPPKSPVPSASPYHVRHTAFLTTELCQYSPYQLHFIQIFPGMVLVLISEIPRGSHANSLCQLLRLIKDLLSGQKDKVQRAQGHMLYDIINILLNKLASAMKKARGNLENILNDIRRKWDNAEFKTNLLIYLEQSSGSEIPPGIERSLNSLHKMVKELFLYLYLYPYEITPQLKETVEAVCERSKVKIWDYKDYLSLTAPSLNITTGKDAEVDPTMLMKNKIWKITGWFFQKLASGVTMVTAREGDYYFSYFLWFEDLQGHNIAVHQPYQSGDLSIIPGILSGNFYKALKRHCFPNAIPGSINCYELIMMHIGLVHTQYITDHYRKLSSMLYQSSDASTINLVW</sequence>
<dbReference type="GO" id="GO:0005085">
    <property type="term" value="F:guanyl-nucleotide exchange factor activity"/>
    <property type="evidence" value="ECO:0007669"/>
    <property type="project" value="TreeGrafter"/>
</dbReference>
<dbReference type="GO" id="GO:0031085">
    <property type="term" value="C:BLOC-3 complex"/>
    <property type="evidence" value="ECO:0007669"/>
    <property type="project" value="TreeGrafter"/>
</dbReference>
<feature type="region of interest" description="Disordered" evidence="1">
    <location>
        <begin position="296"/>
        <end position="380"/>
    </location>
</feature>
<protein>
    <recommendedName>
        <fullName evidence="2">FUZ/MON1/HPS1 first Longin domain-containing protein</fullName>
    </recommendedName>
</protein>
<feature type="domain" description="FUZ/MON1/HPS1 first Longin" evidence="2">
    <location>
        <begin position="3"/>
        <end position="124"/>
    </location>
</feature>
<dbReference type="InterPro" id="IPR026053">
    <property type="entry name" value="HPS1"/>
</dbReference>
<dbReference type="EMBL" id="VSWD01000008">
    <property type="protein sequence ID" value="KAK3094598.1"/>
    <property type="molecule type" value="Genomic_DNA"/>
</dbReference>
<evidence type="ECO:0000256" key="1">
    <source>
        <dbReference type="SAM" id="MobiDB-lite"/>
    </source>
</evidence>